<evidence type="ECO:0000313" key="2">
    <source>
        <dbReference type="EMBL" id="ATG50330.1"/>
    </source>
</evidence>
<dbReference type="KEGG" id="brz:CFK38_01425"/>
<keyword evidence="1" id="KW-0812">Transmembrane</keyword>
<keyword evidence="1" id="KW-0472">Membrane</keyword>
<proteinExistence type="predicted"/>
<dbReference type="PANTHER" id="PTHR30469">
    <property type="entry name" value="MULTIDRUG RESISTANCE PROTEIN MDTA"/>
    <property type="match status" value="1"/>
</dbReference>
<evidence type="ECO:0000256" key="1">
    <source>
        <dbReference type="SAM" id="Phobius"/>
    </source>
</evidence>
<feature type="transmembrane region" description="Helical" evidence="1">
    <location>
        <begin position="7"/>
        <end position="29"/>
    </location>
</feature>
<accession>A0A291GJT8</accession>
<dbReference type="AlphaFoldDB" id="A0A291GJT8"/>
<dbReference type="OrthoDB" id="4401807at2"/>
<dbReference type="Proteomes" id="UP000218165">
    <property type="component" value="Chromosome"/>
</dbReference>
<keyword evidence="3" id="KW-1185">Reference proteome</keyword>
<dbReference type="GO" id="GO:1990281">
    <property type="term" value="C:efflux pump complex"/>
    <property type="evidence" value="ECO:0007669"/>
    <property type="project" value="TreeGrafter"/>
</dbReference>
<keyword evidence="1" id="KW-1133">Transmembrane helix</keyword>
<evidence type="ECO:0000313" key="3">
    <source>
        <dbReference type="Proteomes" id="UP000218165"/>
    </source>
</evidence>
<sequence length="359" mass="37493">MDTLRRYVFPVIWMLIFGLIALALVKMAFFPAGDETAGEDPLTPGADFDQYALVTVEPTDLSSELVLPAMVQPDAGTALTATSTGEITKIWLGNGDQVELGQRILQVRYPVEPEPVEMPVVPDGEIDREEVAPVTAPQPAATEYRYVNLVATAAGTISGMEVVEWGDLTEGDGVATISPGTYSIIADLTPEQQLSLLEVELDATAELPTTADPVACTSPAITEDAEIEEPAAPQAPQVDPFSGEMLTPEGGGVSAAQLVCPVPAEARVVPGLGVEVTVDLGARTDVLTVPTTAVVGEGTAGTVFTLDEATGETLPVEVTLGMRGDGAVEVTDGLQEGQEILEFAPGVDAEDMTVEGGMW</sequence>
<dbReference type="EMBL" id="CP023563">
    <property type="protein sequence ID" value="ATG50330.1"/>
    <property type="molecule type" value="Genomic_DNA"/>
</dbReference>
<reference evidence="3" key="1">
    <citation type="submission" date="2017-09" db="EMBL/GenBank/DDBJ databases">
        <title>Brachybacterium sp. VM2412.</title>
        <authorList>
            <person name="Tak E.J."/>
            <person name="Bae J.-W."/>
        </authorList>
    </citation>
    <scope>NUCLEOTIDE SEQUENCE [LARGE SCALE GENOMIC DNA]</scope>
    <source>
        <strain evidence="3">VM2412</strain>
    </source>
</reference>
<gene>
    <name evidence="2" type="ORF">CFK38_01425</name>
</gene>
<evidence type="ECO:0008006" key="4">
    <source>
        <dbReference type="Google" id="ProtNLM"/>
    </source>
</evidence>
<dbReference type="GO" id="GO:0015562">
    <property type="term" value="F:efflux transmembrane transporter activity"/>
    <property type="evidence" value="ECO:0007669"/>
    <property type="project" value="TreeGrafter"/>
</dbReference>
<protein>
    <recommendedName>
        <fullName evidence="4">Efflux transporter periplasmic adaptor subunit</fullName>
    </recommendedName>
</protein>
<organism evidence="2 3">
    <name type="scientific">Brachybacterium vulturis</name>
    <dbReference type="NCBI Taxonomy" id="2017484"/>
    <lineage>
        <taxon>Bacteria</taxon>
        <taxon>Bacillati</taxon>
        <taxon>Actinomycetota</taxon>
        <taxon>Actinomycetes</taxon>
        <taxon>Micrococcales</taxon>
        <taxon>Dermabacteraceae</taxon>
        <taxon>Brachybacterium</taxon>
    </lineage>
</organism>
<name>A0A291GJT8_9MICO</name>
<dbReference type="RefSeq" id="WP_096801470.1">
    <property type="nucleotide sequence ID" value="NZ_CP023563.1"/>
</dbReference>
<dbReference type="Gene3D" id="2.40.420.20">
    <property type="match status" value="1"/>
</dbReference>